<accession>A0A1W1XFW5</accession>
<evidence type="ECO:0000256" key="5">
    <source>
        <dbReference type="SAM" id="Phobius"/>
    </source>
</evidence>
<dbReference type="Proteomes" id="UP000192468">
    <property type="component" value="Unassembled WGS sequence"/>
</dbReference>
<gene>
    <name evidence="6" type="ORF">SAMN02745134_01737</name>
</gene>
<feature type="transmembrane region" description="Helical" evidence="5">
    <location>
        <begin position="64"/>
        <end position="85"/>
    </location>
</feature>
<dbReference type="STRING" id="1121291.SAMN02745134_01737"/>
<dbReference type="PANTHER" id="PTHR33514:SF1">
    <property type="entry name" value="ABC TRANSPORTER PERMEASE"/>
    <property type="match status" value="1"/>
</dbReference>
<evidence type="ECO:0000256" key="1">
    <source>
        <dbReference type="ARBA" id="ARBA00004141"/>
    </source>
</evidence>
<proteinExistence type="predicted"/>
<evidence type="ECO:0000256" key="4">
    <source>
        <dbReference type="ARBA" id="ARBA00023136"/>
    </source>
</evidence>
<keyword evidence="7" id="KW-1185">Reference proteome</keyword>
<feature type="transmembrane region" description="Helical" evidence="5">
    <location>
        <begin position="244"/>
        <end position="263"/>
    </location>
</feature>
<dbReference type="GO" id="GO:0005886">
    <property type="term" value="C:plasma membrane"/>
    <property type="evidence" value="ECO:0007669"/>
    <property type="project" value="TreeGrafter"/>
</dbReference>
<dbReference type="AlphaFoldDB" id="A0A1W1XFW5"/>
<dbReference type="Pfam" id="PF02361">
    <property type="entry name" value="CbiQ"/>
    <property type="match status" value="1"/>
</dbReference>
<keyword evidence="2 5" id="KW-0812">Transmembrane</keyword>
<name>A0A1W1XFW5_9CLOT</name>
<evidence type="ECO:0000256" key="2">
    <source>
        <dbReference type="ARBA" id="ARBA00022692"/>
    </source>
</evidence>
<feature type="transmembrane region" description="Helical" evidence="5">
    <location>
        <begin position="42"/>
        <end position="58"/>
    </location>
</feature>
<dbReference type="PANTHER" id="PTHR33514">
    <property type="entry name" value="PROTEIN ABCI12, CHLOROPLASTIC"/>
    <property type="match status" value="1"/>
</dbReference>
<feature type="transmembrane region" description="Helical" evidence="5">
    <location>
        <begin position="20"/>
        <end position="37"/>
    </location>
</feature>
<dbReference type="OrthoDB" id="8635523at2"/>
<comment type="subcellular location">
    <subcellularLocation>
        <location evidence="1">Membrane</location>
        <topology evidence="1">Multi-pass membrane protein</topology>
    </subcellularLocation>
</comment>
<dbReference type="InterPro" id="IPR003339">
    <property type="entry name" value="ABC/ECF_trnsptr_transmembrane"/>
</dbReference>
<evidence type="ECO:0000313" key="6">
    <source>
        <dbReference type="EMBL" id="SMC22839.1"/>
    </source>
</evidence>
<dbReference type="RefSeq" id="WP_084115216.1">
    <property type="nucleotide sequence ID" value="NZ_FWXH01000004.1"/>
</dbReference>
<protein>
    <submittedName>
        <fullName evidence="6">Energy-coupling factor transport system permease protein</fullName>
    </submittedName>
</protein>
<evidence type="ECO:0000256" key="3">
    <source>
        <dbReference type="ARBA" id="ARBA00022989"/>
    </source>
</evidence>
<organism evidence="6 7">
    <name type="scientific">Clostridium acidisoli DSM 12555</name>
    <dbReference type="NCBI Taxonomy" id="1121291"/>
    <lineage>
        <taxon>Bacteria</taxon>
        <taxon>Bacillati</taxon>
        <taxon>Bacillota</taxon>
        <taxon>Clostridia</taxon>
        <taxon>Eubacteriales</taxon>
        <taxon>Clostridiaceae</taxon>
        <taxon>Clostridium</taxon>
    </lineage>
</organism>
<reference evidence="6 7" key="1">
    <citation type="submission" date="2017-04" db="EMBL/GenBank/DDBJ databases">
        <authorList>
            <person name="Afonso C.L."/>
            <person name="Miller P.J."/>
            <person name="Scott M.A."/>
            <person name="Spackman E."/>
            <person name="Goraichik I."/>
            <person name="Dimitrov K.M."/>
            <person name="Suarez D.L."/>
            <person name="Swayne D.E."/>
        </authorList>
    </citation>
    <scope>NUCLEOTIDE SEQUENCE [LARGE SCALE GENOMIC DNA]</scope>
    <source>
        <strain evidence="6 7">DSM 12555</strain>
    </source>
</reference>
<evidence type="ECO:0000313" key="7">
    <source>
        <dbReference type="Proteomes" id="UP000192468"/>
    </source>
</evidence>
<dbReference type="CDD" id="cd16914">
    <property type="entry name" value="EcfT"/>
    <property type="match status" value="1"/>
</dbReference>
<sequence>MSKSGSLYIKGNSIFHKLDGSIKLLMLICWTIFTFMFMDARIFTLMIIVGFLMVYIAGLPLKSILPLIIFIIVFTIFNSIFLIIITPDYGSKLSGHYSVALNIFNIKLTYETLFYALTLSLKYICMAPLTILFIFTTEPGTFASSLNRLNVSYRVSYAVSIALRYIPDVKSELGNIINAQEARGLAFRRGEANFFVRMKNYISVLFPLLLSSLQKIDVISNAMEIRSFGKYKKRTWYNRKPLTIKDFTFVVLSILLIVLGIYLKTNVFKKFWCVYF</sequence>
<dbReference type="EMBL" id="FWXH01000004">
    <property type="protein sequence ID" value="SMC22839.1"/>
    <property type="molecule type" value="Genomic_DNA"/>
</dbReference>
<feature type="transmembrane region" description="Helical" evidence="5">
    <location>
        <begin position="113"/>
        <end position="135"/>
    </location>
</feature>
<keyword evidence="3 5" id="KW-1133">Transmembrane helix</keyword>
<keyword evidence="4 5" id="KW-0472">Membrane</keyword>